<comment type="similarity">
    <text evidence="1">Belongs to the NDK family.</text>
</comment>
<dbReference type="AlphaFoldDB" id="A0A7K4BZA8"/>
<name>A0A7K4BZA8_9ARCH</name>
<evidence type="ECO:0000313" key="4">
    <source>
        <dbReference type="Proteomes" id="UP000526302"/>
    </source>
</evidence>
<proteinExistence type="inferred from homology"/>
<comment type="caution">
    <text evidence="1">Lacks conserved residue(s) required for the propagation of feature annotation.</text>
</comment>
<protein>
    <submittedName>
        <fullName evidence="3">Nucleoside-diphosphate kinase</fullName>
    </submittedName>
</protein>
<dbReference type="InterPro" id="IPR036850">
    <property type="entry name" value="NDK-like_dom_sf"/>
</dbReference>
<dbReference type="Proteomes" id="UP000526302">
    <property type="component" value="Unassembled WGS sequence"/>
</dbReference>
<keyword evidence="3" id="KW-0808">Transferase</keyword>
<comment type="caution">
    <text evidence="3">The sequence shown here is derived from an EMBL/GenBank/DDBJ whole genome shotgun (WGS) entry which is preliminary data.</text>
</comment>
<organism evidence="3 4">
    <name type="scientific">Candidatus Iainarchaeum sp</name>
    <dbReference type="NCBI Taxonomy" id="3101447"/>
    <lineage>
        <taxon>Archaea</taxon>
        <taxon>Candidatus Iainarchaeota</taxon>
        <taxon>Candidatus Iainarchaeia</taxon>
        <taxon>Candidatus Iainarchaeales</taxon>
        <taxon>Candidatus Iainarchaeaceae</taxon>
        <taxon>Candidatus Iainarchaeum</taxon>
    </lineage>
</organism>
<evidence type="ECO:0000259" key="2">
    <source>
        <dbReference type="Pfam" id="PF00334"/>
    </source>
</evidence>
<dbReference type="SUPFAM" id="SSF54919">
    <property type="entry name" value="Nucleoside diphosphate kinase, NDK"/>
    <property type="match status" value="1"/>
</dbReference>
<dbReference type="InterPro" id="IPR034907">
    <property type="entry name" value="NDK-like_dom"/>
</dbReference>
<dbReference type="Pfam" id="PF00334">
    <property type="entry name" value="NDK"/>
    <property type="match status" value="1"/>
</dbReference>
<evidence type="ECO:0000313" key="3">
    <source>
        <dbReference type="EMBL" id="NMA44568.1"/>
    </source>
</evidence>
<evidence type="ECO:0000256" key="1">
    <source>
        <dbReference type="PROSITE-ProRule" id="PRU00706"/>
    </source>
</evidence>
<gene>
    <name evidence="3" type="ORF">GX950_02045</name>
</gene>
<dbReference type="EMBL" id="JAAZKV010000018">
    <property type="protein sequence ID" value="NMA44568.1"/>
    <property type="molecule type" value="Genomic_DNA"/>
</dbReference>
<feature type="domain" description="Nucleoside diphosphate kinase-like" evidence="2">
    <location>
        <begin position="2"/>
        <end position="84"/>
    </location>
</feature>
<keyword evidence="3" id="KW-0418">Kinase</keyword>
<dbReference type="GO" id="GO:0016301">
    <property type="term" value="F:kinase activity"/>
    <property type="evidence" value="ECO:0007669"/>
    <property type="project" value="UniProtKB-KW"/>
</dbReference>
<reference evidence="3 4" key="1">
    <citation type="journal article" date="2020" name="Biotechnol. Biofuels">
        <title>New insights from the biogas microbiome by comprehensive genome-resolved metagenomics of nearly 1600 species originating from multiple anaerobic digesters.</title>
        <authorList>
            <person name="Campanaro S."/>
            <person name="Treu L."/>
            <person name="Rodriguez-R L.M."/>
            <person name="Kovalovszki A."/>
            <person name="Ziels R.M."/>
            <person name="Maus I."/>
            <person name="Zhu X."/>
            <person name="Kougias P.G."/>
            <person name="Basile A."/>
            <person name="Luo G."/>
            <person name="Schluter A."/>
            <person name="Konstantinidis K.T."/>
            <person name="Angelidaki I."/>
        </authorList>
    </citation>
    <scope>NUCLEOTIDE SEQUENCE [LARGE SCALE GENOMIC DNA]</scope>
    <source>
        <strain evidence="3">AS22ysBPME_79</strain>
    </source>
</reference>
<accession>A0A7K4BZA8</accession>
<sequence length="119" mass="14065">MKSLIIITPKAFREKKFLEIMKKINENNYKIIGMKLERMDMFFLQKKVGKESDKNNAKKMSDLLKTPTMLIIIEGKEAIKFGKNLEKEYGKENIHISTSESVAGYEIERFFEKKEIFDY</sequence>
<dbReference type="Gene3D" id="3.30.70.141">
    <property type="entry name" value="Nucleoside diphosphate kinase-like domain"/>
    <property type="match status" value="1"/>
</dbReference>
<dbReference type="PROSITE" id="PS51374">
    <property type="entry name" value="NDPK_LIKE"/>
    <property type="match status" value="1"/>
</dbReference>